<dbReference type="InterPro" id="IPR023198">
    <property type="entry name" value="PGP-like_dom2"/>
</dbReference>
<dbReference type="Proteomes" id="UP000039046">
    <property type="component" value="Unassembled WGS sequence"/>
</dbReference>
<sequence length="286" mass="31775">MSQSGASPLAGIKALTFDVFGTTVDWRSSVTDELILRAHRKLSPTAPTFPQQASGLPQNGSNLTAELRGRLAALTDDDWRRFAQEWRDSYGVFTNTFDRATSVWKSIDDHHRDSLRDLLAKWDLEGVYSESEIESLSLVWHRLTPWDDSADGLAALAAMSLTTATLSNGNLSLIQDLDDYGNLGFAKFFSAETFMAYKPDPSTYLGAAERMGLQPREVAMVAAHMTDLAAARALGLRTIYIARPQEEAWSEDDERYQATKAALDLWVGENEDGFRTMAAKLKEIRS</sequence>
<dbReference type="Pfam" id="PF00702">
    <property type="entry name" value="Hydrolase"/>
    <property type="match status" value="1"/>
</dbReference>
<dbReference type="SUPFAM" id="SSF56784">
    <property type="entry name" value="HAD-like"/>
    <property type="match status" value="1"/>
</dbReference>
<dbReference type="SFLD" id="SFLDS00003">
    <property type="entry name" value="Haloacid_Dehalogenase"/>
    <property type="match status" value="1"/>
</dbReference>
<dbReference type="AlphaFoldDB" id="A0A0A1TIA4"/>
<dbReference type="InterPro" id="IPR036412">
    <property type="entry name" value="HAD-like_sf"/>
</dbReference>
<dbReference type="PANTHER" id="PTHR43316:SF3">
    <property type="entry name" value="HALOACID DEHALOGENASE, TYPE II (AFU_ORTHOLOGUE AFUA_2G07750)-RELATED"/>
    <property type="match status" value="1"/>
</dbReference>
<dbReference type="OrthoDB" id="40579at2759"/>
<dbReference type="PANTHER" id="PTHR43316">
    <property type="entry name" value="HYDROLASE, HALOACID DELAHOGENASE-RELATED"/>
    <property type="match status" value="1"/>
</dbReference>
<dbReference type="GO" id="GO:0016791">
    <property type="term" value="F:phosphatase activity"/>
    <property type="evidence" value="ECO:0007669"/>
    <property type="project" value="UniProtKB-ARBA"/>
</dbReference>
<dbReference type="EMBL" id="CDHN01000007">
    <property type="protein sequence ID" value="CEJ94694.1"/>
    <property type="molecule type" value="Genomic_DNA"/>
</dbReference>
<name>A0A0A1TIA4_9HYPO</name>
<dbReference type="NCBIfam" id="TIGR01428">
    <property type="entry name" value="HAD_type_II"/>
    <property type="match status" value="1"/>
</dbReference>
<protein>
    <recommendedName>
        <fullName evidence="5">Haloacid dehalogenase</fullName>
    </recommendedName>
</protein>
<keyword evidence="2" id="KW-0378">Hydrolase</keyword>
<comment type="similarity">
    <text evidence="1">Belongs to the HAD-like hydrolase superfamily. S-2-haloalkanoic acid dehalogenase family.</text>
</comment>
<reference evidence="3 4" key="1">
    <citation type="journal article" date="2015" name="Genome Announc.">
        <title>Draft Genome Sequence and Gene Annotation of the Entomopathogenic Fungus Verticillium hemipterigenum.</title>
        <authorList>
            <person name="Horn F."/>
            <person name="Habel A."/>
            <person name="Scharf D.H."/>
            <person name="Dworschak J."/>
            <person name="Brakhage A.A."/>
            <person name="Guthke R."/>
            <person name="Hertweck C."/>
            <person name="Linde J."/>
        </authorList>
    </citation>
    <scope>NUCLEOTIDE SEQUENCE [LARGE SCALE GENOMIC DNA]</scope>
</reference>
<organism evidence="3 4">
    <name type="scientific">[Torrubiella] hemipterigena</name>
    <dbReference type="NCBI Taxonomy" id="1531966"/>
    <lineage>
        <taxon>Eukaryota</taxon>
        <taxon>Fungi</taxon>
        <taxon>Dikarya</taxon>
        <taxon>Ascomycota</taxon>
        <taxon>Pezizomycotina</taxon>
        <taxon>Sordariomycetes</taxon>
        <taxon>Hypocreomycetidae</taxon>
        <taxon>Hypocreales</taxon>
        <taxon>Clavicipitaceae</taxon>
        <taxon>Clavicipitaceae incertae sedis</taxon>
        <taxon>'Torrubiella' clade</taxon>
    </lineage>
</organism>
<evidence type="ECO:0008006" key="5">
    <source>
        <dbReference type="Google" id="ProtNLM"/>
    </source>
</evidence>
<proteinExistence type="inferred from homology"/>
<evidence type="ECO:0000313" key="4">
    <source>
        <dbReference type="Proteomes" id="UP000039046"/>
    </source>
</evidence>
<dbReference type="InterPro" id="IPR006439">
    <property type="entry name" value="HAD-SF_hydro_IA"/>
</dbReference>
<keyword evidence="4" id="KW-1185">Reference proteome</keyword>
<dbReference type="NCBIfam" id="TIGR01493">
    <property type="entry name" value="HAD-SF-IA-v2"/>
    <property type="match status" value="1"/>
</dbReference>
<dbReference type="InterPro" id="IPR051540">
    <property type="entry name" value="S-2-haloacid_dehalogenase"/>
</dbReference>
<dbReference type="Gene3D" id="3.40.50.1000">
    <property type="entry name" value="HAD superfamily/HAD-like"/>
    <property type="match status" value="1"/>
</dbReference>
<dbReference type="STRING" id="1531966.A0A0A1TIA4"/>
<evidence type="ECO:0000256" key="1">
    <source>
        <dbReference type="ARBA" id="ARBA00008106"/>
    </source>
</evidence>
<dbReference type="SFLD" id="SFLDG01129">
    <property type="entry name" value="C1.5:_HAD__Beta-PGM__Phosphata"/>
    <property type="match status" value="1"/>
</dbReference>
<dbReference type="Gene3D" id="1.10.150.240">
    <property type="entry name" value="Putative phosphatase, domain 2"/>
    <property type="match status" value="1"/>
</dbReference>
<dbReference type="InterPro" id="IPR006328">
    <property type="entry name" value="2-HAD"/>
</dbReference>
<dbReference type="InterPro" id="IPR023214">
    <property type="entry name" value="HAD_sf"/>
</dbReference>
<dbReference type="GO" id="GO:0019120">
    <property type="term" value="F:hydrolase activity, acting on acid halide bonds, in C-halide compounds"/>
    <property type="evidence" value="ECO:0007669"/>
    <property type="project" value="InterPro"/>
</dbReference>
<gene>
    <name evidence="3" type="ORF">VHEMI10211</name>
</gene>
<dbReference type="HOGENOM" id="CLU_045011_3_0_1"/>
<evidence type="ECO:0000313" key="3">
    <source>
        <dbReference type="EMBL" id="CEJ94694.1"/>
    </source>
</evidence>
<accession>A0A0A1TIA4</accession>
<evidence type="ECO:0000256" key="2">
    <source>
        <dbReference type="ARBA" id="ARBA00022801"/>
    </source>
</evidence>